<proteinExistence type="predicted"/>
<feature type="transmembrane region" description="Helical" evidence="1">
    <location>
        <begin position="60"/>
        <end position="80"/>
    </location>
</feature>
<reference evidence="2" key="1">
    <citation type="submission" date="2022-10" db="EMBL/GenBank/DDBJ databases">
        <title>Comparative genomic analysis of Cohnella hashimotonis sp. nov., isolated from the International Space Station.</title>
        <authorList>
            <person name="Simpson A."/>
            <person name="Venkateswaran K."/>
        </authorList>
    </citation>
    <scope>NUCLEOTIDE SEQUENCE</scope>
    <source>
        <strain evidence="2">DSM 28161</strain>
    </source>
</reference>
<keyword evidence="1" id="KW-0812">Transmembrane</keyword>
<dbReference type="AlphaFoldDB" id="A0A9X4KRX3"/>
<sequence length="241" mass="26534">MSGWRATKALAAFEFKRDRLGLVLTAAFALYVGTIISALIDDRFGDGDVSRYLSGMADWLYTFTIPAFGCAMNRTMFAYWRGDVFTKRLSHWRTMPIPLERMASARMLLAAVAMAAIGTIFFVSQYLLAPALRDRVSPGEWAGTAVVWLCYGLIVNALILYLEMGFSGKTYVKAYMSICLLLGLIALAAAWRRISLVGEVTAAVGQAPVLLPVGAGILAIAVLYGMRRAIVKRMARRSYTF</sequence>
<protein>
    <recommendedName>
        <fullName evidence="4">ABC-2 family transporter protein</fullName>
    </recommendedName>
</protein>
<feature type="transmembrane region" description="Helical" evidence="1">
    <location>
        <begin position="107"/>
        <end position="129"/>
    </location>
</feature>
<accession>A0A9X4KRX3</accession>
<feature type="transmembrane region" description="Helical" evidence="1">
    <location>
        <begin position="141"/>
        <end position="162"/>
    </location>
</feature>
<evidence type="ECO:0000313" key="3">
    <source>
        <dbReference type="Proteomes" id="UP001153404"/>
    </source>
</evidence>
<name>A0A9X4KRX3_9BACL</name>
<dbReference type="Proteomes" id="UP001153404">
    <property type="component" value="Unassembled WGS sequence"/>
</dbReference>
<keyword evidence="3" id="KW-1185">Reference proteome</keyword>
<feature type="transmembrane region" description="Helical" evidence="1">
    <location>
        <begin position="174"/>
        <end position="191"/>
    </location>
</feature>
<feature type="transmembrane region" description="Helical" evidence="1">
    <location>
        <begin position="203"/>
        <end position="226"/>
    </location>
</feature>
<dbReference type="RefSeq" id="WP_277531267.1">
    <property type="nucleotide sequence ID" value="NZ_JAPDIA010000003.1"/>
</dbReference>
<evidence type="ECO:0000313" key="2">
    <source>
        <dbReference type="EMBL" id="MDG0809790.1"/>
    </source>
</evidence>
<feature type="transmembrane region" description="Helical" evidence="1">
    <location>
        <begin position="20"/>
        <end position="40"/>
    </location>
</feature>
<comment type="caution">
    <text evidence="2">The sequence shown here is derived from an EMBL/GenBank/DDBJ whole genome shotgun (WGS) entry which is preliminary data.</text>
</comment>
<evidence type="ECO:0000256" key="1">
    <source>
        <dbReference type="SAM" id="Phobius"/>
    </source>
</evidence>
<gene>
    <name evidence="2" type="ORF">OMP40_10915</name>
</gene>
<evidence type="ECO:0008006" key="4">
    <source>
        <dbReference type="Google" id="ProtNLM"/>
    </source>
</evidence>
<dbReference type="EMBL" id="JAPDIA010000003">
    <property type="protein sequence ID" value="MDG0809790.1"/>
    <property type="molecule type" value="Genomic_DNA"/>
</dbReference>
<keyword evidence="1" id="KW-0472">Membrane</keyword>
<organism evidence="2 3">
    <name type="scientific">Cohnella rhizosphaerae</name>
    <dbReference type="NCBI Taxonomy" id="1457232"/>
    <lineage>
        <taxon>Bacteria</taxon>
        <taxon>Bacillati</taxon>
        <taxon>Bacillota</taxon>
        <taxon>Bacilli</taxon>
        <taxon>Bacillales</taxon>
        <taxon>Paenibacillaceae</taxon>
        <taxon>Cohnella</taxon>
    </lineage>
</organism>
<keyword evidence="1" id="KW-1133">Transmembrane helix</keyword>